<feature type="region of interest" description="Disordered" evidence="2">
    <location>
        <begin position="18"/>
        <end position="37"/>
    </location>
</feature>
<reference evidence="3" key="2">
    <citation type="submission" date="2025-09" db="UniProtKB">
        <authorList>
            <consortium name="Ensembl"/>
        </authorList>
    </citation>
    <scope>IDENTIFICATION</scope>
</reference>
<keyword evidence="1" id="KW-0175">Coiled coil</keyword>
<feature type="region of interest" description="Disordered" evidence="2">
    <location>
        <begin position="330"/>
        <end position="352"/>
    </location>
</feature>
<accession>A0A8D0AI95</accession>
<dbReference type="Ensembl" id="ENSSLUT00000055979.1">
    <property type="protein sequence ID" value="ENSSLUP00000054387.1"/>
    <property type="gene ID" value="ENSSLUG00000023516.1"/>
</dbReference>
<feature type="region of interest" description="Disordered" evidence="2">
    <location>
        <begin position="273"/>
        <end position="299"/>
    </location>
</feature>
<protein>
    <recommendedName>
        <fullName evidence="5">A-kinase anchor protein 2 C-terminal domain-containing protein</fullName>
    </recommendedName>
</protein>
<name>A0A8D0AI95_SANLU</name>
<proteinExistence type="predicted"/>
<evidence type="ECO:0000256" key="1">
    <source>
        <dbReference type="SAM" id="Coils"/>
    </source>
</evidence>
<feature type="compositionally biased region" description="Pro residues" evidence="2">
    <location>
        <begin position="657"/>
        <end position="678"/>
    </location>
</feature>
<dbReference type="PANTHER" id="PTHR18839:SF0">
    <property type="entry name" value="MITOTIC INTERACTOR AND SUBSTRATE OF PLK1 ISOFORM X1-RELATED"/>
    <property type="match status" value="1"/>
</dbReference>
<evidence type="ECO:0008006" key="5">
    <source>
        <dbReference type="Google" id="ProtNLM"/>
    </source>
</evidence>
<sequence length="678" mass="75016">MDSVPQRWVLKPLSPLLQPSDLRSMAGPAPSDSTGPDDLVFTYDNISIARSFSSVVVSSQGAGSGDVVVQARQVAVSQHGGDASEEWRTSSPSTPSSSSGSHCGFYSFVEDPASPEAELNEAWMVSPQRQTQLATLKEDKGFKLQTYASGRKPESLFADSNGDSAYQVDPNNGSEAVREEEEKQLRHEIIRSQAPKKIPTLKYQWSALESLDLSRSPNKLIQGFSVSYSLARSRPEPSGATEPGTVDQEQINFSAVRQQFLQMERDRLTVLPGPLRSSRTRMNTPPQPAPEGSSSQEVEMLDSVKTLSRQSSVFDDLDSGLEELSVEVSGGDDTGLHGAQQENRSSYETPIEREIRLVQEREENLRRSRGLKLSDGRAEMVEIKTKRLQSPLAPVIKTKHFQSPLAPIRAKEKSRVSFIIQKEIQGGIMGPSTNNGRSSLDPLQLEDIKRELNQPDEDERTEERRQSESGDQIFMSPCCPHRHPEETESYLSRMRSAPSDFSERDSDVQDAPGFTLHPTTRILLKDQTSPSSSPTPPRWRDLPAAMPQPDAGTSSWRENLESTGLTSRGSSAPDFIEKDIEESLRRERELKELRENREETDAQIFCPTPLVEQATKMAVAQFYPSANTDKAISVSSQCARPSVRLPSISFVTAQPFSSPPPPSPWHAPPPRPPLPSEV</sequence>
<feature type="region of interest" description="Disordered" evidence="2">
    <location>
        <begin position="450"/>
        <end position="572"/>
    </location>
</feature>
<reference evidence="3" key="1">
    <citation type="submission" date="2025-08" db="UniProtKB">
        <authorList>
            <consortium name="Ensembl"/>
        </authorList>
    </citation>
    <scope>IDENTIFICATION</scope>
</reference>
<keyword evidence="4" id="KW-1185">Reference proteome</keyword>
<evidence type="ECO:0000313" key="3">
    <source>
        <dbReference type="Ensembl" id="ENSSLUP00000054387.1"/>
    </source>
</evidence>
<feature type="region of interest" description="Disordered" evidence="2">
    <location>
        <begin position="76"/>
        <end position="103"/>
    </location>
</feature>
<evidence type="ECO:0000256" key="2">
    <source>
        <dbReference type="SAM" id="MobiDB-lite"/>
    </source>
</evidence>
<feature type="coiled-coil region" evidence="1">
    <location>
        <begin position="576"/>
        <end position="603"/>
    </location>
</feature>
<dbReference type="Proteomes" id="UP000694568">
    <property type="component" value="Unplaced"/>
</dbReference>
<feature type="compositionally biased region" description="Polar residues" evidence="2">
    <location>
        <begin position="551"/>
        <end position="570"/>
    </location>
</feature>
<dbReference type="AlphaFoldDB" id="A0A8D0AI95"/>
<feature type="compositionally biased region" description="Low complexity" evidence="2">
    <location>
        <begin position="89"/>
        <end position="101"/>
    </location>
</feature>
<evidence type="ECO:0000313" key="4">
    <source>
        <dbReference type="Proteomes" id="UP000694568"/>
    </source>
</evidence>
<organism evidence="3 4">
    <name type="scientific">Sander lucioperca</name>
    <name type="common">Pike-perch</name>
    <name type="synonym">Perca lucioperca</name>
    <dbReference type="NCBI Taxonomy" id="283035"/>
    <lineage>
        <taxon>Eukaryota</taxon>
        <taxon>Metazoa</taxon>
        <taxon>Chordata</taxon>
        <taxon>Craniata</taxon>
        <taxon>Vertebrata</taxon>
        <taxon>Euteleostomi</taxon>
        <taxon>Actinopterygii</taxon>
        <taxon>Neopterygii</taxon>
        <taxon>Teleostei</taxon>
        <taxon>Neoteleostei</taxon>
        <taxon>Acanthomorphata</taxon>
        <taxon>Eupercaria</taxon>
        <taxon>Perciformes</taxon>
        <taxon>Percoidei</taxon>
        <taxon>Percidae</taxon>
        <taxon>Luciopercinae</taxon>
        <taxon>Sander</taxon>
    </lineage>
</organism>
<dbReference type="InterPro" id="IPR042779">
    <property type="entry name" value="MISP/MISP3-like"/>
</dbReference>
<dbReference type="PANTHER" id="PTHR18839">
    <property type="entry name" value="MITOTIC INTERACTOR AND SUBSTRATE OF PLK1 MISP FAMILY MEMBER"/>
    <property type="match status" value="1"/>
</dbReference>
<dbReference type="GeneTree" id="ENSGT00940000167285"/>
<feature type="region of interest" description="Disordered" evidence="2">
    <location>
        <begin position="652"/>
        <end position="678"/>
    </location>
</feature>